<evidence type="ECO:0000313" key="1">
    <source>
        <dbReference type="EMBL" id="KAK3747141.1"/>
    </source>
</evidence>
<dbReference type="Proteomes" id="UP001283361">
    <property type="component" value="Unassembled WGS sequence"/>
</dbReference>
<evidence type="ECO:0000313" key="2">
    <source>
        <dbReference type="Proteomes" id="UP001283361"/>
    </source>
</evidence>
<keyword evidence="2" id="KW-1185">Reference proteome</keyword>
<organism evidence="1 2">
    <name type="scientific">Elysia crispata</name>
    <name type="common">lettuce slug</name>
    <dbReference type="NCBI Taxonomy" id="231223"/>
    <lineage>
        <taxon>Eukaryota</taxon>
        <taxon>Metazoa</taxon>
        <taxon>Spiralia</taxon>
        <taxon>Lophotrochozoa</taxon>
        <taxon>Mollusca</taxon>
        <taxon>Gastropoda</taxon>
        <taxon>Heterobranchia</taxon>
        <taxon>Euthyneura</taxon>
        <taxon>Panpulmonata</taxon>
        <taxon>Sacoglossa</taxon>
        <taxon>Placobranchoidea</taxon>
        <taxon>Plakobranchidae</taxon>
        <taxon>Elysia</taxon>
    </lineage>
</organism>
<proteinExistence type="predicted"/>
<sequence>MVIQLCRITQSVLKVLWQGSSLKRKMISSKYFCKNQKILCVLCGLVVMVRTTNGSGKTQTIWLQVSPTGYKKMIILFIDSM</sequence>
<protein>
    <submittedName>
        <fullName evidence="1">Uncharacterized protein</fullName>
    </submittedName>
</protein>
<comment type="caution">
    <text evidence="1">The sequence shown here is derived from an EMBL/GenBank/DDBJ whole genome shotgun (WGS) entry which is preliminary data.</text>
</comment>
<gene>
    <name evidence="1" type="ORF">RRG08_035687</name>
</gene>
<accession>A0AAE0YJN7</accession>
<name>A0AAE0YJN7_9GAST</name>
<reference evidence="1" key="1">
    <citation type="journal article" date="2023" name="G3 (Bethesda)">
        <title>A reference genome for the long-term kleptoplast-retaining sea slug Elysia crispata morphotype clarki.</title>
        <authorList>
            <person name="Eastman K.E."/>
            <person name="Pendleton A.L."/>
            <person name="Shaikh M.A."/>
            <person name="Suttiyut T."/>
            <person name="Ogas R."/>
            <person name="Tomko P."/>
            <person name="Gavelis G."/>
            <person name="Widhalm J.R."/>
            <person name="Wisecaver J.H."/>
        </authorList>
    </citation>
    <scope>NUCLEOTIDE SEQUENCE</scope>
    <source>
        <strain evidence="1">ECLA1</strain>
    </source>
</reference>
<dbReference type="EMBL" id="JAWDGP010006106">
    <property type="protein sequence ID" value="KAK3747141.1"/>
    <property type="molecule type" value="Genomic_DNA"/>
</dbReference>
<dbReference type="AlphaFoldDB" id="A0AAE0YJN7"/>